<evidence type="ECO:0000313" key="2">
    <source>
        <dbReference type="EMBL" id="HIU58075.1"/>
    </source>
</evidence>
<dbReference type="InterPro" id="IPR036388">
    <property type="entry name" value="WH-like_DNA-bd_sf"/>
</dbReference>
<dbReference type="PROSITE" id="PS50995">
    <property type="entry name" value="HTH_MARR_2"/>
    <property type="match status" value="1"/>
</dbReference>
<protein>
    <submittedName>
        <fullName evidence="2">MarR family transcriptional regulator</fullName>
    </submittedName>
</protein>
<organism evidence="2 3">
    <name type="scientific">Candidatus Ornithomonoglobus merdipullorum</name>
    <dbReference type="NCBI Taxonomy" id="2840895"/>
    <lineage>
        <taxon>Bacteria</taxon>
        <taxon>Bacillati</taxon>
        <taxon>Bacillota</taxon>
        <taxon>Clostridia</taxon>
        <taxon>Candidatus Ornithomonoglobus</taxon>
    </lineage>
</organism>
<sequence length="153" mass="17740">MESITENIYVNRDLQNELFSSVCSKYGLTRMELLILLFLSRSAKNTATDIVERLRVAKSHVSASVRELEEQGYIEPVYEGSDHRAVHLRLCKKADEIIRAGERAQNEFISIVCRGFSQREQLKDFIVRMNDNVIEYFKAACRHQNRQRSVSGR</sequence>
<dbReference type="Proteomes" id="UP000824109">
    <property type="component" value="Unassembled WGS sequence"/>
</dbReference>
<dbReference type="EMBL" id="DVNB01000099">
    <property type="protein sequence ID" value="HIU58075.1"/>
    <property type="molecule type" value="Genomic_DNA"/>
</dbReference>
<gene>
    <name evidence="2" type="ORF">IAA61_09750</name>
</gene>
<dbReference type="PANTHER" id="PTHR33164">
    <property type="entry name" value="TRANSCRIPTIONAL REGULATOR, MARR FAMILY"/>
    <property type="match status" value="1"/>
</dbReference>
<dbReference type="InterPro" id="IPR000835">
    <property type="entry name" value="HTH_MarR-typ"/>
</dbReference>
<reference evidence="2" key="2">
    <citation type="journal article" date="2021" name="PeerJ">
        <title>Extensive microbial diversity within the chicken gut microbiome revealed by metagenomics and culture.</title>
        <authorList>
            <person name="Gilroy R."/>
            <person name="Ravi A."/>
            <person name="Getino M."/>
            <person name="Pursley I."/>
            <person name="Horton D.L."/>
            <person name="Alikhan N.F."/>
            <person name="Baker D."/>
            <person name="Gharbi K."/>
            <person name="Hall N."/>
            <person name="Watson M."/>
            <person name="Adriaenssens E.M."/>
            <person name="Foster-Nyarko E."/>
            <person name="Jarju S."/>
            <person name="Secka A."/>
            <person name="Antonio M."/>
            <person name="Oren A."/>
            <person name="Chaudhuri R.R."/>
            <person name="La Ragione R."/>
            <person name="Hildebrand F."/>
            <person name="Pallen M.J."/>
        </authorList>
    </citation>
    <scope>NUCLEOTIDE SEQUENCE</scope>
    <source>
        <strain evidence="2">USAMLcec3-3695</strain>
    </source>
</reference>
<name>A0A9D1MCY3_9FIRM</name>
<feature type="domain" description="HTH marR-type" evidence="1">
    <location>
        <begin position="1"/>
        <end position="135"/>
    </location>
</feature>
<dbReference type="Gene3D" id="1.10.10.10">
    <property type="entry name" value="Winged helix-like DNA-binding domain superfamily/Winged helix DNA-binding domain"/>
    <property type="match status" value="1"/>
</dbReference>
<dbReference type="InterPro" id="IPR039422">
    <property type="entry name" value="MarR/SlyA-like"/>
</dbReference>
<dbReference type="GO" id="GO:0003700">
    <property type="term" value="F:DNA-binding transcription factor activity"/>
    <property type="evidence" value="ECO:0007669"/>
    <property type="project" value="InterPro"/>
</dbReference>
<dbReference type="PANTHER" id="PTHR33164:SF43">
    <property type="entry name" value="HTH-TYPE TRANSCRIPTIONAL REPRESSOR YETL"/>
    <property type="match status" value="1"/>
</dbReference>
<dbReference type="AlphaFoldDB" id="A0A9D1MCY3"/>
<dbReference type="Pfam" id="PF12802">
    <property type="entry name" value="MarR_2"/>
    <property type="match status" value="1"/>
</dbReference>
<accession>A0A9D1MCY3</accession>
<dbReference type="InterPro" id="IPR036390">
    <property type="entry name" value="WH_DNA-bd_sf"/>
</dbReference>
<comment type="caution">
    <text evidence="2">The sequence shown here is derived from an EMBL/GenBank/DDBJ whole genome shotgun (WGS) entry which is preliminary data.</text>
</comment>
<dbReference type="SUPFAM" id="SSF46785">
    <property type="entry name" value="Winged helix' DNA-binding domain"/>
    <property type="match status" value="1"/>
</dbReference>
<dbReference type="SMART" id="SM00347">
    <property type="entry name" value="HTH_MARR"/>
    <property type="match status" value="1"/>
</dbReference>
<evidence type="ECO:0000259" key="1">
    <source>
        <dbReference type="PROSITE" id="PS50995"/>
    </source>
</evidence>
<proteinExistence type="predicted"/>
<evidence type="ECO:0000313" key="3">
    <source>
        <dbReference type="Proteomes" id="UP000824109"/>
    </source>
</evidence>
<dbReference type="GO" id="GO:0006950">
    <property type="term" value="P:response to stress"/>
    <property type="evidence" value="ECO:0007669"/>
    <property type="project" value="TreeGrafter"/>
</dbReference>
<reference evidence="2" key="1">
    <citation type="submission" date="2020-10" db="EMBL/GenBank/DDBJ databases">
        <authorList>
            <person name="Gilroy R."/>
        </authorList>
    </citation>
    <scope>NUCLEOTIDE SEQUENCE</scope>
    <source>
        <strain evidence="2">USAMLcec3-3695</strain>
    </source>
</reference>